<dbReference type="Pfam" id="PF07687">
    <property type="entry name" value="M20_dimer"/>
    <property type="match status" value="1"/>
</dbReference>
<dbReference type="InParanoid" id="A0A409VNB1"/>
<sequence length="597" mass="64957">MSSPTAEKQEPILPVGVGYDTFKSTTRPGKSRLVVKACIVLGLYAAFRACVSTTLISIPYHHLDKNSESQARCLQAVPVLPSTHRALWDTMNTKIGEPEFQQTAVNWLSGAVRVPTESFDNMAPIGEDTRWEAFGPFHDYLLGAFPLVHTNLKLTKVNTYGLHYEWKGSDDTLKPILLAAHQDVVPVEPTTVDQWTHPPYSGYFDGTLIWGRGSSDDKSGLIGILSSIETLLEAGFKPTRTVVLAFGFDEEASGFQGAGHLAPHLEEVYGKNSFSMIVDEGSGFAEQYGTVFATPGIAEKGFLNVLVEVTSSGGHSSVPPEHTSIGILSALLVHFEKNPFKVKITRNEPIYDTLQCVGQHGKDVPSKLRNVIGKSLTSKKALGELQTVIQGDKLLRSLVSTTQAIDMIQGGVKSNALPEKAWAVVNHRIAVTSSVAEVEKHDSHLLKRLAKDFNLTYTAFGERFTEGDAPASGTLTLTDAFGGGSIEPAPITPTGKDAAPYQLLSGTIKATFNAHRSLNVTDSIIVAPSIMSGNTDTRYYWDLSPHIFRYNHQNSGNSKNPLGGIHTVNENANIDSFLEMIRFFTTLILNSDESQTL</sequence>
<dbReference type="Gene3D" id="1.10.150.900">
    <property type="match status" value="1"/>
</dbReference>
<dbReference type="CDD" id="cd05674">
    <property type="entry name" value="M20_yscS"/>
    <property type="match status" value="1"/>
</dbReference>
<evidence type="ECO:0000256" key="5">
    <source>
        <dbReference type="ARBA" id="ARBA00022833"/>
    </source>
</evidence>
<organism evidence="9 10">
    <name type="scientific">Panaeolus cyanescens</name>
    <dbReference type="NCBI Taxonomy" id="181874"/>
    <lineage>
        <taxon>Eukaryota</taxon>
        <taxon>Fungi</taxon>
        <taxon>Dikarya</taxon>
        <taxon>Basidiomycota</taxon>
        <taxon>Agaricomycotina</taxon>
        <taxon>Agaricomycetes</taxon>
        <taxon>Agaricomycetidae</taxon>
        <taxon>Agaricales</taxon>
        <taxon>Agaricineae</taxon>
        <taxon>Galeropsidaceae</taxon>
        <taxon>Panaeolus</taxon>
    </lineage>
</organism>
<feature type="binding site" evidence="7">
    <location>
        <position position="566"/>
    </location>
    <ligand>
        <name>Zn(2+)</name>
        <dbReference type="ChEBI" id="CHEBI:29105"/>
        <label>1</label>
    </ligand>
</feature>
<keyword evidence="5 7" id="KW-0862">Zinc</keyword>
<dbReference type="InterPro" id="IPR002933">
    <property type="entry name" value="Peptidase_M20"/>
</dbReference>
<gene>
    <name evidence="9" type="ORF">CVT24_002762</name>
</gene>
<evidence type="ECO:0000313" key="10">
    <source>
        <dbReference type="Proteomes" id="UP000284842"/>
    </source>
</evidence>
<feature type="binding site" evidence="7">
    <location>
        <position position="279"/>
    </location>
    <ligand>
        <name>Zn(2+)</name>
        <dbReference type="ChEBI" id="CHEBI:29105"/>
        <label>2</label>
    </ligand>
</feature>
<feature type="binding site" evidence="7">
    <location>
        <position position="216"/>
    </location>
    <ligand>
        <name>Zn(2+)</name>
        <dbReference type="ChEBI" id="CHEBI:29105"/>
        <label>1</label>
    </ligand>
</feature>
<evidence type="ECO:0000256" key="4">
    <source>
        <dbReference type="ARBA" id="ARBA00022801"/>
    </source>
</evidence>
<keyword evidence="4" id="KW-0378">Hydrolase</keyword>
<dbReference type="SUPFAM" id="SSF53187">
    <property type="entry name" value="Zn-dependent exopeptidases"/>
    <property type="match status" value="1"/>
</dbReference>
<dbReference type="STRING" id="181874.A0A409VNB1"/>
<dbReference type="PANTHER" id="PTHR45962">
    <property type="entry name" value="N-FATTY-ACYL-AMINO ACID SYNTHASE/HYDROLASE PM20D1"/>
    <property type="match status" value="1"/>
</dbReference>
<evidence type="ECO:0000256" key="1">
    <source>
        <dbReference type="ARBA" id="ARBA00006247"/>
    </source>
</evidence>
<feature type="binding site" evidence="7">
    <location>
        <position position="181"/>
    </location>
    <ligand>
        <name>Zn(2+)</name>
        <dbReference type="ChEBI" id="CHEBI:29105"/>
        <label>2</label>
    </ligand>
</feature>
<dbReference type="Gene3D" id="3.30.70.360">
    <property type="match status" value="1"/>
</dbReference>
<dbReference type="SUPFAM" id="SSF55031">
    <property type="entry name" value="Bacterial exopeptidase dimerisation domain"/>
    <property type="match status" value="1"/>
</dbReference>
<dbReference type="PIRSF" id="PIRSF037217">
    <property type="entry name" value="Carboxypeptidase_S"/>
    <property type="match status" value="1"/>
</dbReference>
<evidence type="ECO:0000256" key="7">
    <source>
        <dbReference type="PIRSR" id="PIRSR037217-2"/>
    </source>
</evidence>
<keyword evidence="2" id="KW-0645">Protease</keyword>
<feature type="binding site" evidence="7">
    <location>
        <position position="251"/>
    </location>
    <ligand>
        <name>Zn(2+)</name>
        <dbReference type="ChEBI" id="CHEBI:29105"/>
        <label>1</label>
    </ligand>
</feature>
<feature type="binding site" evidence="7">
    <location>
        <position position="216"/>
    </location>
    <ligand>
        <name>Zn(2+)</name>
        <dbReference type="ChEBI" id="CHEBI:29105"/>
        <label>2</label>
    </ligand>
</feature>
<evidence type="ECO:0000256" key="6">
    <source>
        <dbReference type="PIRSR" id="PIRSR037217-1"/>
    </source>
</evidence>
<evidence type="ECO:0000259" key="8">
    <source>
        <dbReference type="Pfam" id="PF07687"/>
    </source>
</evidence>
<dbReference type="InterPro" id="IPR047177">
    <property type="entry name" value="Pept_M20A"/>
</dbReference>
<comment type="similarity">
    <text evidence="1">Belongs to the peptidase M20A family.</text>
</comment>
<dbReference type="FunFam" id="3.40.630.10:FF:000027">
    <property type="entry name" value="N-fatty-acyl-amino acid synthase/hydrolase PM20D1"/>
    <property type="match status" value="1"/>
</dbReference>
<feature type="domain" description="Peptidase M20 dimerisation" evidence="8">
    <location>
        <begin position="297"/>
        <end position="446"/>
    </location>
</feature>
<accession>A0A409VNB1</accession>
<evidence type="ECO:0000256" key="2">
    <source>
        <dbReference type="ARBA" id="ARBA00022670"/>
    </source>
</evidence>
<dbReference type="GO" id="GO:0046872">
    <property type="term" value="F:metal ion binding"/>
    <property type="evidence" value="ECO:0007669"/>
    <property type="project" value="UniProtKB-KW"/>
</dbReference>
<dbReference type="GO" id="GO:0051603">
    <property type="term" value="P:proteolysis involved in protein catabolic process"/>
    <property type="evidence" value="ECO:0007669"/>
    <property type="project" value="TreeGrafter"/>
</dbReference>
<comment type="caution">
    <text evidence="9">The sequence shown here is derived from an EMBL/GenBank/DDBJ whole genome shotgun (WGS) entry which is preliminary data.</text>
</comment>
<evidence type="ECO:0000256" key="3">
    <source>
        <dbReference type="ARBA" id="ARBA00022723"/>
    </source>
</evidence>
<dbReference type="Pfam" id="PF01546">
    <property type="entry name" value="Peptidase_M20"/>
    <property type="match status" value="1"/>
</dbReference>
<dbReference type="FunCoup" id="A0A409VNB1">
    <property type="interactions" value="6"/>
</dbReference>
<dbReference type="PANTHER" id="PTHR45962:SF1">
    <property type="entry name" value="N-FATTY-ACYL-AMINO ACID SYNTHASE_HYDROLASE PM20D1"/>
    <property type="match status" value="1"/>
</dbReference>
<keyword evidence="3 7" id="KW-0479">Metal-binding</keyword>
<dbReference type="PROSITE" id="PS00759">
    <property type="entry name" value="ARGE_DAPE_CPG2_2"/>
    <property type="match status" value="1"/>
</dbReference>
<name>A0A409VNB1_9AGAR</name>
<dbReference type="GO" id="GO:0000328">
    <property type="term" value="C:fungal-type vacuole lumen"/>
    <property type="evidence" value="ECO:0007669"/>
    <property type="project" value="TreeGrafter"/>
</dbReference>
<dbReference type="Gene3D" id="3.40.630.10">
    <property type="entry name" value="Zn peptidases"/>
    <property type="match status" value="1"/>
</dbReference>
<reference evidence="9 10" key="1">
    <citation type="journal article" date="2018" name="Evol. Lett.">
        <title>Horizontal gene cluster transfer increased hallucinogenic mushroom diversity.</title>
        <authorList>
            <person name="Reynolds H.T."/>
            <person name="Vijayakumar V."/>
            <person name="Gluck-Thaler E."/>
            <person name="Korotkin H.B."/>
            <person name="Matheny P.B."/>
            <person name="Slot J.C."/>
        </authorList>
    </citation>
    <scope>NUCLEOTIDE SEQUENCE [LARGE SCALE GENOMIC DNA]</scope>
    <source>
        <strain evidence="9 10">2629</strain>
    </source>
</reference>
<keyword evidence="10" id="KW-1185">Reference proteome</keyword>
<dbReference type="InterPro" id="IPR036264">
    <property type="entry name" value="Bact_exopeptidase_dim_dom"/>
</dbReference>
<dbReference type="AlphaFoldDB" id="A0A409VNB1"/>
<dbReference type="InterPro" id="IPR017141">
    <property type="entry name" value="Pept_M20_carboxypep"/>
</dbReference>
<dbReference type="InterPro" id="IPR001261">
    <property type="entry name" value="ArgE/DapE_CS"/>
</dbReference>
<evidence type="ECO:0000313" key="9">
    <source>
        <dbReference type="EMBL" id="PPQ67706.1"/>
    </source>
</evidence>
<dbReference type="InterPro" id="IPR011650">
    <property type="entry name" value="Peptidase_M20_dimer"/>
</dbReference>
<dbReference type="GO" id="GO:0004181">
    <property type="term" value="F:metallocarboxypeptidase activity"/>
    <property type="evidence" value="ECO:0007669"/>
    <property type="project" value="InterPro"/>
</dbReference>
<feature type="active site" description="Proton acceptor" evidence="6">
    <location>
        <position position="250"/>
    </location>
</feature>
<dbReference type="PROSITE" id="PS00758">
    <property type="entry name" value="ARGE_DAPE_CPG2_1"/>
    <property type="match status" value="1"/>
</dbReference>
<feature type="active site" evidence="6">
    <location>
        <position position="183"/>
    </location>
</feature>
<proteinExistence type="inferred from homology"/>
<dbReference type="Proteomes" id="UP000284842">
    <property type="component" value="Unassembled WGS sequence"/>
</dbReference>
<protein>
    <recommendedName>
        <fullName evidence="8">Peptidase M20 dimerisation domain-containing protein</fullName>
    </recommendedName>
</protein>
<dbReference type="OrthoDB" id="3064516at2759"/>
<dbReference type="EMBL" id="NHTK01006021">
    <property type="protein sequence ID" value="PPQ67706.1"/>
    <property type="molecule type" value="Genomic_DNA"/>
</dbReference>